<feature type="transmembrane region" description="Helical" evidence="1">
    <location>
        <begin position="18"/>
        <end position="42"/>
    </location>
</feature>
<dbReference type="Proteomes" id="UP000526501">
    <property type="component" value="Unassembled WGS sequence"/>
</dbReference>
<keyword evidence="1" id="KW-0812">Transmembrane</keyword>
<dbReference type="InterPro" id="IPR019099">
    <property type="entry name" value="Uncharacterised_PGPGW_TM"/>
</dbReference>
<evidence type="ECO:0008006" key="4">
    <source>
        <dbReference type="Google" id="ProtNLM"/>
    </source>
</evidence>
<dbReference type="Pfam" id="PF09656">
    <property type="entry name" value="PGPGW"/>
    <property type="match status" value="1"/>
</dbReference>
<feature type="transmembrane region" description="Helical" evidence="1">
    <location>
        <begin position="72"/>
        <end position="102"/>
    </location>
</feature>
<keyword evidence="1" id="KW-1133">Transmembrane helix</keyword>
<accession>A0A7X1B485</accession>
<evidence type="ECO:0000313" key="3">
    <source>
        <dbReference type="Proteomes" id="UP000526501"/>
    </source>
</evidence>
<name>A0A7X1B485_9BACT</name>
<gene>
    <name evidence="2" type="ORF">H5P27_04785</name>
</gene>
<proteinExistence type="predicted"/>
<evidence type="ECO:0000256" key="1">
    <source>
        <dbReference type="SAM" id="Phobius"/>
    </source>
</evidence>
<dbReference type="EMBL" id="JACHVC010000006">
    <property type="protein sequence ID" value="MBC2605356.1"/>
    <property type="molecule type" value="Genomic_DNA"/>
</dbReference>
<comment type="caution">
    <text evidence="2">The sequence shown here is derived from an EMBL/GenBank/DDBJ whole genome shotgun (WGS) entry which is preliminary data.</text>
</comment>
<sequence length="140" mass="15495">MQDIWDQVFTFLEEEQSIVAWTVGLSVLTFIGSLIAVPIVVIQMRPDFFVREKGQGGPLTAWRLVRRVAKNILGALLLLAGIAMLVLPGQGLLTIALGLSLLDFPGKRDLQLKLVRMKGVSGSIDWIRKKAEKPPLELPH</sequence>
<keyword evidence="1" id="KW-0472">Membrane</keyword>
<reference evidence="2 3" key="1">
    <citation type="submission" date="2020-07" db="EMBL/GenBank/DDBJ databases">
        <authorList>
            <person name="Feng X."/>
        </authorList>
    </citation>
    <scope>NUCLEOTIDE SEQUENCE [LARGE SCALE GENOMIC DNA]</scope>
    <source>
        <strain evidence="2 3">JCM23202</strain>
    </source>
</reference>
<keyword evidence="3" id="KW-1185">Reference proteome</keyword>
<dbReference type="RefSeq" id="WP_185659238.1">
    <property type="nucleotide sequence ID" value="NZ_CAWPOO010000006.1"/>
</dbReference>
<organism evidence="2 3">
    <name type="scientific">Pelagicoccus albus</name>
    <dbReference type="NCBI Taxonomy" id="415222"/>
    <lineage>
        <taxon>Bacteria</taxon>
        <taxon>Pseudomonadati</taxon>
        <taxon>Verrucomicrobiota</taxon>
        <taxon>Opitutia</taxon>
        <taxon>Puniceicoccales</taxon>
        <taxon>Pelagicoccaceae</taxon>
        <taxon>Pelagicoccus</taxon>
    </lineage>
</organism>
<dbReference type="AlphaFoldDB" id="A0A7X1B485"/>
<evidence type="ECO:0000313" key="2">
    <source>
        <dbReference type="EMBL" id="MBC2605356.1"/>
    </source>
</evidence>
<protein>
    <recommendedName>
        <fullName evidence="4">Transmembrane protein (PGPGW)</fullName>
    </recommendedName>
</protein>